<protein>
    <submittedName>
        <fullName evidence="3">Myosin_tail_1 domain-containing protein</fullName>
    </submittedName>
</protein>
<dbReference type="WBParaSite" id="ALUE_0001872301-mRNA-1">
    <property type="protein sequence ID" value="ALUE_0001872301-mRNA-1"/>
    <property type="gene ID" value="ALUE_0001872301"/>
</dbReference>
<feature type="coiled-coil region" evidence="1">
    <location>
        <begin position="248"/>
        <end position="282"/>
    </location>
</feature>
<name>A0A0M3IJB4_ASCLU</name>
<proteinExistence type="predicted"/>
<evidence type="ECO:0000256" key="1">
    <source>
        <dbReference type="SAM" id="Coils"/>
    </source>
</evidence>
<feature type="coiled-coil region" evidence="1">
    <location>
        <begin position="318"/>
        <end position="352"/>
    </location>
</feature>
<evidence type="ECO:0000313" key="3">
    <source>
        <dbReference type="WBParaSite" id="ALUE_0001872301-mRNA-1"/>
    </source>
</evidence>
<sequence>LASSFRPTRVQQITSNTFQFVVSESEKNALRTQVNKLEQELQFGRELLIRKTNEFHIALEDLAGAHRIAEDGRVNALQELETKKFETADLQSRLENAEQRLSALQQEYLNADKEKDMLNEALHRFQCVISRDPIDLPTIDIQMQKLIMRIEKLERERNQYRDSLGRLQRKTSDSNITISKHENLYKSIEERVVDIEEERRSLEMKLSSAKELLRSQEEALKQRDDDRNAMKQKIITYDLETRGKDAQIRHLSELVKTLRTELENAQNDNRVLRNREEQWDTNKILLESKVRDHEAETQKMNMLMATFETERGNLNDSVKKLSAQLLDSEAKNADLKDDAERLKRDLVKATKIETDLRRSLEEQTRIARECQHLRDQARIIQSSSELGITKNDLSNANCRKQQLECELSSTRSELRENKQNLRDSMNRISDLDRQLQNALSDKNRLNDRINELGKIISSEHATESELRQKLLTANNELNTMQSEVEDLRRRVAQFDVYKRSANEKAEETKKIRITLSKKIEILESEKRSAEALINETALQREAIERSLTALERENKELYRNCARLQQQVAQLEMDNGSRLIALTNKQKEDYERFVQTIKAEKTQVERIVENRDRMHKTRIKQLENQLNILREQLNNERIRRRDATDRVLLSDMSKLGGTAFGSFSTGTLSAGANIYPQSTAFDYIVSSGSGFNSHYITSPPMRSLSPIKDDCYLSSSLTTLKDPTTLPPYGMVDEEIKHDKDVDVEDTDSQQEMKTTTIVVHMKGTTKEHEFATSE</sequence>
<reference evidence="3" key="1">
    <citation type="submission" date="2017-02" db="UniProtKB">
        <authorList>
            <consortium name="WormBaseParasite"/>
        </authorList>
    </citation>
    <scope>IDENTIFICATION</scope>
</reference>
<organism evidence="2 3">
    <name type="scientific">Ascaris lumbricoides</name>
    <name type="common">Giant roundworm</name>
    <dbReference type="NCBI Taxonomy" id="6252"/>
    <lineage>
        <taxon>Eukaryota</taxon>
        <taxon>Metazoa</taxon>
        <taxon>Ecdysozoa</taxon>
        <taxon>Nematoda</taxon>
        <taxon>Chromadorea</taxon>
        <taxon>Rhabditida</taxon>
        <taxon>Spirurina</taxon>
        <taxon>Ascaridomorpha</taxon>
        <taxon>Ascaridoidea</taxon>
        <taxon>Ascarididae</taxon>
        <taxon>Ascaris</taxon>
    </lineage>
</organism>
<evidence type="ECO:0000313" key="2">
    <source>
        <dbReference type="Proteomes" id="UP000036681"/>
    </source>
</evidence>
<dbReference type="Proteomes" id="UP000036681">
    <property type="component" value="Unplaced"/>
</dbReference>
<dbReference type="AlphaFoldDB" id="A0A0M3IJB4"/>
<keyword evidence="1" id="KW-0175">Coiled coil</keyword>
<dbReference type="PANTHER" id="PTHR45615:SF80">
    <property type="entry name" value="GRIP DOMAIN-CONTAINING PROTEIN"/>
    <property type="match status" value="1"/>
</dbReference>
<feature type="coiled-coil region" evidence="1">
    <location>
        <begin position="386"/>
        <end position="574"/>
    </location>
</feature>
<dbReference type="PANTHER" id="PTHR45615">
    <property type="entry name" value="MYOSIN HEAVY CHAIN, NON-MUSCLE"/>
    <property type="match status" value="1"/>
</dbReference>
<feature type="coiled-coil region" evidence="1">
    <location>
        <begin position="80"/>
        <end position="219"/>
    </location>
</feature>
<keyword evidence="2" id="KW-1185">Reference proteome</keyword>
<feature type="coiled-coil region" evidence="1">
    <location>
        <begin position="20"/>
        <end position="54"/>
    </location>
</feature>
<accession>A0A0M3IJB4</accession>
<feature type="coiled-coil region" evidence="1">
    <location>
        <begin position="612"/>
        <end position="646"/>
    </location>
</feature>